<dbReference type="CDD" id="cd01836">
    <property type="entry name" value="FeeA_FeeB_like"/>
    <property type="match status" value="1"/>
</dbReference>
<proteinExistence type="predicted"/>
<dbReference type="Pfam" id="PF13472">
    <property type="entry name" value="Lipase_GDSL_2"/>
    <property type="match status" value="1"/>
</dbReference>
<keyword evidence="3" id="KW-1185">Reference proteome</keyword>
<dbReference type="OrthoDB" id="9804395at2"/>
<name>A0A0G3BXG7_9BURK</name>
<accession>A0A0G3BXG7</accession>
<gene>
    <name evidence="2" type="ORF">AAW51_4534</name>
</gene>
<dbReference type="InterPro" id="IPR036514">
    <property type="entry name" value="SGNH_hydro_sf"/>
</dbReference>
<dbReference type="KEGG" id="pbh:AAW51_4534"/>
<dbReference type="AlphaFoldDB" id="A0A0G3BXG7"/>
<evidence type="ECO:0000313" key="2">
    <source>
        <dbReference type="EMBL" id="AKJ31225.1"/>
    </source>
</evidence>
<dbReference type="PANTHER" id="PTHR30383:SF24">
    <property type="entry name" value="THIOESTERASE 1_PROTEASE 1_LYSOPHOSPHOLIPASE L1"/>
    <property type="match status" value="1"/>
</dbReference>
<dbReference type="SUPFAM" id="SSF52266">
    <property type="entry name" value="SGNH hydrolase"/>
    <property type="match status" value="1"/>
</dbReference>
<dbReference type="STRING" id="413882.AAW51_4534"/>
<dbReference type="Gene3D" id="3.40.50.1110">
    <property type="entry name" value="SGNH hydrolase"/>
    <property type="match status" value="1"/>
</dbReference>
<sequence>MWGFTKLTLSPLLVAQGLRIRKRALVLPEADGAREGLERPQGSAAADTSSTTAAPLRLLVVGDSSAAGVGAATQDQALACPLARDLAQRLDRPVSWRLLAETGLTTQHALALLRATAPGACDVVLVVLGVNDVLTQVPPPRAVRERDALWTGLQQHCQAPLVLWSATPPLEHFPLLPWPLRSVLGHDARRLNQAQATWARTRQVLHVELPPELADGQLAASEMAEDGFHPGPTLYARWAAHVGQLIAQRLQSLRQDLPPFLPTTALGTPPR</sequence>
<dbReference type="InterPro" id="IPR051532">
    <property type="entry name" value="Ester_Hydrolysis_Enzymes"/>
</dbReference>
<protein>
    <submittedName>
        <fullName evidence="2">Lysophospholipase L1</fullName>
    </submittedName>
</protein>
<evidence type="ECO:0000259" key="1">
    <source>
        <dbReference type="Pfam" id="PF13472"/>
    </source>
</evidence>
<dbReference type="InterPro" id="IPR013830">
    <property type="entry name" value="SGNH_hydro"/>
</dbReference>
<dbReference type="PATRIC" id="fig|413882.6.peg.4742"/>
<reference evidence="2 3" key="1">
    <citation type="submission" date="2015-05" db="EMBL/GenBank/DDBJ databases">
        <authorList>
            <person name="Tang B."/>
            <person name="Yu Y."/>
        </authorList>
    </citation>
    <scope>NUCLEOTIDE SEQUENCE [LARGE SCALE GENOMIC DNA]</scope>
    <source>
        <strain evidence="2 3">DSM 7029</strain>
    </source>
</reference>
<evidence type="ECO:0000313" key="3">
    <source>
        <dbReference type="Proteomes" id="UP000035352"/>
    </source>
</evidence>
<dbReference type="RefSeq" id="WP_053013856.1">
    <property type="nucleotide sequence ID" value="NZ_CP011371.1"/>
</dbReference>
<organism evidence="2 3">
    <name type="scientific">Caldimonas brevitalea</name>
    <dbReference type="NCBI Taxonomy" id="413882"/>
    <lineage>
        <taxon>Bacteria</taxon>
        <taxon>Pseudomonadati</taxon>
        <taxon>Pseudomonadota</taxon>
        <taxon>Betaproteobacteria</taxon>
        <taxon>Burkholderiales</taxon>
        <taxon>Sphaerotilaceae</taxon>
        <taxon>Caldimonas</taxon>
    </lineage>
</organism>
<dbReference type="PANTHER" id="PTHR30383">
    <property type="entry name" value="THIOESTERASE 1/PROTEASE 1/LYSOPHOSPHOLIPASE L1"/>
    <property type="match status" value="1"/>
</dbReference>
<dbReference type="GO" id="GO:0004622">
    <property type="term" value="F:phosphatidylcholine lysophospholipase activity"/>
    <property type="evidence" value="ECO:0007669"/>
    <property type="project" value="TreeGrafter"/>
</dbReference>
<feature type="domain" description="SGNH hydrolase-type esterase" evidence="1">
    <location>
        <begin position="60"/>
        <end position="236"/>
    </location>
</feature>
<dbReference type="EMBL" id="CP011371">
    <property type="protein sequence ID" value="AKJ31225.1"/>
    <property type="molecule type" value="Genomic_DNA"/>
</dbReference>
<dbReference type="Proteomes" id="UP000035352">
    <property type="component" value="Chromosome"/>
</dbReference>